<proteinExistence type="inferred from homology"/>
<feature type="compositionally biased region" description="Basic and acidic residues" evidence="7">
    <location>
        <begin position="10"/>
        <end position="23"/>
    </location>
</feature>
<dbReference type="SUPFAM" id="SSF48439">
    <property type="entry name" value="Protein prenylyltransferase"/>
    <property type="match status" value="1"/>
</dbReference>
<evidence type="ECO:0000256" key="7">
    <source>
        <dbReference type="SAM" id="MobiDB-lite"/>
    </source>
</evidence>
<dbReference type="PANTHER" id="PTHR11129">
    <property type="entry name" value="PROTEIN FARNESYLTRANSFERASE ALPHA SUBUNIT/RAB GERANYLGERANYL TRANSFERASE ALPHA SUBUNIT"/>
    <property type="match status" value="1"/>
</dbReference>
<protein>
    <recommendedName>
        <fullName evidence="6">Geranylgeranyl transferase type-2 subunit alpha</fullName>
        <ecNumber evidence="6">2.5.1.60</ecNumber>
    </recommendedName>
    <alternativeName>
        <fullName evidence="6">Geranylgeranyl transferase type II subunit alpha</fullName>
    </alternativeName>
</protein>
<keyword evidence="4" id="KW-0677">Repeat</keyword>
<sequence>MSSHGIPRSSTREERSAESRQKELKEIDKYKQLVAEVNEKVKAKEFTPALLQQTAEVLKKNPEYYTVWNHRRRIYVNEFQDLENEVGSGKINEDTRISNVLDIIQLDLQFLFPLLLQFPKCYWIWNHRRWLLQQSTALLPSPQARKLWEEELGLVGKMLSRDSRNFHGWGYRRMVVSNLESPALQGQSMSRSELEYTKKMIGTNLSNFSAWHNRTKVLLKILAEEHASDEDRRQMLDDELELIHKALFDPFDQSLWFYHQNLMCTFDPEQAAKSMAPNLTTDERLKYIASEREYIEEVLEDAEDCQWAYKALIECALLEAKLNKSLGHDDKLKVLGWLNELKSCDPLRRGRWLDMEQALVTSA</sequence>
<dbReference type="InterPro" id="IPR002088">
    <property type="entry name" value="Prenyl_trans_a"/>
</dbReference>
<name>A0A0D2D9S5_9EURO</name>
<reference evidence="8 9" key="1">
    <citation type="submission" date="2015-01" db="EMBL/GenBank/DDBJ databases">
        <title>The Genome Sequence of Exophiala oligosperma CBS72588.</title>
        <authorList>
            <consortium name="The Broad Institute Genomics Platform"/>
            <person name="Cuomo C."/>
            <person name="de Hoog S."/>
            <person name="Gorbushina A."/>
            <person name="Stielow B."/>
            <person name="Teixiera M."/>
            <person name="Abouelleil A."/>
            <person name="Chapman S.B."/>
            <person name="Priest M."/>
            <person name="Young S.K."/>
            <person name="Wortman J."/>
            <person name="Nusbaum C."/>
            <person name="Birren B."/>
        </authorList>
    </citation>
    <scope>NUCLEOTIDE SEQUENCE [LARGE SCALE GENOMIC DNA]</scope>
    <source>
        <strain evidence="8 9">CBS 72588</strain>
    </source>
</reference>
<evidence type="ECO:0000256" key="2">
    <source>
        <dbReference type="ARBA" id="ARBA00022602"/>
    </source>
</evidence>
<comment type="similarity">
    <text evidence="1 6">Belongs to the protein prenyltransferase subunit alpha family.</text>
</comment>
<dbReference type="Proteomes" id="UP000053342">
    <property type="component" value="Unassembled WGS sequence"/>
</dbReference>
<feature type="region of interest" description="Disordered" evidence="7">
    <location>
        <begin position="1"/>
        <end position="23"/>
    </location>
</feature>
<gene>
    <name evidence="8" type="ORF">PV06_08441</name>
</gene>
<evidence type="ECO:0000256" key="5">
    <source>
        <dbReference type="ARBA" id="ARBA00047658"/>
    </source>
</evidence>
<comment type="catalytic activity">
    <reaction evidence="5 6">
        <text>geranylgeranyl diphosphate + L-cysteinyl-[protein] = S-geranylgeranyl-L-cysteinyl-[protein] + diphosphate</text>
        <dbReference type="Rhea" id="RHEA:21240"/>
        <dbReference type="Rhea" id="RHEA-COMP:10131"/>
        <dbReference type="Rhea" id="RHEA-COMP:11537"/>
        <dbReference type="ChEBI" id="CHEBI:29950"/>
        <dbReference type="ChEBI" id="CHEBI:33019"/>
        <dbReference type="ChEBI" id="CHEBI:57533"/>
        <dbReference type="ChEBI" id="CHEBI:86021"/>
        <dbReference type="EC" id="2.5.1.60"/>
    </reaction>
</comment>
<evidence type="ECO:0000256" key="6">
    <source>
        <dbReference type="RuleBase" id="RU367120"/>
    </source>
</evidence>
<evidence type="ECO:0000256" key="4">
    <source>
        <dbReference type="ARBA" id="ARBA00022737"/>
    </source>
</evidence>
<accession>A0A0D2D9S5</accession>
<evidence type="ECO:0000256" key="3">
    <source>
        <dbReference type="ARBA" id="ARBA00022679"/>
    </source>
</evidence>
<evidence type="ECO:0000256" key="1">
    <source>
        <dbReference type="ARBA" id="ARBA00006734"/>
    </source>
</evidence>
<dbReference type="AlphaFoldDB" id="A0A0D2D9S5"/>
<dbReference type="Gene3D" id="1.25.40.120">
    <property type="entry name" value="Protein prenylyltransferase"/>
    <property type="match status" value="1"/>
</dbReference>
<dbReference type="STRING" id="215243.A0A0D2D9S5"/>
<dbReference type="VEuPathDB" id="FungiDB:PV06_08441"/>
<organism evidence="8 9">
    <name type="scientific">Exophiala oligosperma</name>
    <dbReference type="NCBI Taxonomy" id="215243"/>
    <lineage>
        <taxon>Eukaryota</taxon>
        <taxon>Fungi</taxon>
        <taxon>Dikarya</taxon>
        <taxon>Ascomycota</taxon>
        <taxon>Pezizomycotina</taxon>
        <taxon>Eurotiomycetes</taxon>
        <taxon>Chaetothyriomycetidae</taxon>
        <taxon>Chaetothyriales</taxon>
        <taxon>Herpotrichiellaceae</taxon>
        <taxon>Exophiala</taxon>
    </lineage>
</organism>
<keyword evidence="9" id="KW-1185">Reference proteome</keyword>
<dbReference type="GO" id="GO:0097354">
    <property type="term" value="P:prenylation"/>
    <property type="evidence" value="ECO:0007669"/>
    <property type="project" value="UniProtKB-UniRule"/>
</dbReference>
<dbReference type="GeneID" id="27360515"/>
<dbReference type="OrthoDB" id="1658at2759"/>
<dbReference type="PROSITE" id="PS51147">
    <property type="entry name" value="PFTA"/>
    <property type="match status" value="3"/>
</dbReference>
<comment type="function">
    <text evidence="6">Catalyzes the transfer of a geranyl-geranyl moiety from geranyl-geranyl pyrophosphate to cysteines occuring in specific C-terminal amino acid sequences.</text>
</comment>
<dbReference type="GO" id="GO:0005968">
    <property type="term" value="C:Rab-protein geranylgeranyltransferase complex"/>
    <property type="evidence" value="ECO:0007669"/>
    <property type="project" value="TreeGrafter"/>
</dbReference>
<dbReference type="GO" id="GO:0004663">
    <property type="term" value="F:Rab geranylgeranyltransferase activity"/>
    <property type="evidence" value="ECO:0007669"/>
    <property type="project" value="UniProtKB-UniRule"/>
</dbReference>
<dbReference type="EC" id="2.5.1.60" evidence="6"/>
<evidence type="ECO:0000313" key="8">
    <source>
        <dbReference type="EMBL" id="KIW39868.1"/>
    </source>
</evidence>
<evidence type="ECO:0000313" key="9">
    <source>
        <dbReference type="Proteomes" id="UP000053342"/>
    </source>
</evidence>
<dbReference type="EMBL" id="KN847339">
    <property type="protein sequence ID" value="KIW39868.1"/>
    <property type="molecule type" value="Genomic_DNA"/>
</dbReference>
<dbReference type="Pfam" id="PF01239">
    <property type="entry name" value="PPTA"/>
    <property type="match status" value="4"/>
</dbReference>
<keyword evidence="2 6" id="KW-0637">Prenyltransferase</keyword>
<dbReference type="PANTHER" id="PTHR11129:SF2">
    <property type="entry name" value="GERANYLGERANYL TRANSFERASE TYPE-2 SUBUNIT ALPHA"/>
    <property type="match status" value="1"/>
</dbReference>
<dbReference type="RefSeq" id="XP_016260084.1">
    <property type="nucleotide sequence ID" value="XM_016409776.1"/>
</dbReference>
<keyword evidence="3 6" id="KW-0808">Transferase</keyword>